<proteinExistence type="predicted"/>
<comment type="caution">
    <text evidence="1">The sequence shown here is derived from an EMBL/GenBank/DDBJ whole genome shotgun (WGS) entry which is preliminary data.</text>
</comment>
<evidence type="ECO:0000313" key="1">
    <source>
        <dbReference type="EMBL" id="KAL3833088.1"/>
    </source>
</evidence>
<dbReference type="Proteomes" id="UP001634393">
    <property type="component" value="Unassembled WGS sequence"/>
</dbReference>
<evidence type="ECO:0008006" key="3">
    <source>
        <dbReference type="Google" id="ProtNLM"/>
    </source>
</evidence>
<protein>
    <recommendedName>
        <fullName evidence="3">Protein yippee-like</fullName>
    </recommendedName>
</protein>
<reference evidence="1 2" key="1">
    <citation type="submission" date="2024-12" db="EMBL/GenBank/DDBJ databases">
        <title>The unique morphological basis and parallel evolutionary history of personate flowers in Penstemon.</title>
        <authorList>
            <person name="Depatie T.H."/>
            <person name="Wessinger C.A."/>
        </authorList>
    </citation>
    <scope>NUCLEOTIDE SEQUENCE [LARGE SCALE GENOMIC DNA]</scope>
    <source>
        <strain evidence="1">WTNN_2</strain>
        <tissue evidence="1">Leaf</tissue>
    </source>
</reference>
<dbReference type="AlphaFoldDB" id="A0ABD3T9Z6"/>
<sequence>MGSSSNLIEYVQDKNSHFYLCQCKTSIGLNEDLLLTDTIHLVIVLENVVNVKFSDSHIRITECEIQNIHCAKCGVRLGYKVATPRTIPHHNDDPLVVFWLDWTKVVEWNGNEILGAHSGMSRIGIERTLINYDTQDDLVATAIAEPYRHATIEMMVQM</sequence>
<dbReference type="EMBL" id="JBJXBP010000004">
    <property type="protein sequence ID" value="KAL3833088.1"/>
    <property type="molecule type" value="Genomic_DNA"/>
</dbReference>
<keyword evidence="2" id="KW-1185">Reference proteome</keyword>
<gene>
    <name evidence="1" type="ORF">ACJIZ3_007824</name>
</gene>
<name>A0ABD3T9Z6_9LAMI</name>
<organism evidence="1 2">
    <name type="scientific">Penstemon smallii</name>
    <dbReference type="NCBI Taxonomy" id="265156"/>
    <lineage>
        <taxon>Eukaryota</taxon>
        <taxon>Viridiplantae</taxon>
        <taxon>Streptophyta</taxon>
        <taxon>Embryophyta</taxon>
        <taxon>Tracheophyta</taxon>
        <taxon>Spermatophyta</taxon>
        <taxon>Magnoliopsida</taxon>
        <taxon>eudicotyledons</taxon>
        <taxon>Gunneridae</taxon>
        <taxon>Pentapetalae</taxon>
        <taxon>asterids</taxon>
        <taxon>lamiids</taxon>
        <taxon>Lamiales</taxon>
        <taxon>Plantaginaceae</taxon>
        <taxon>Cheloneae</taxon>
        <taxon>Penstemon</taxon>
    </lineage>
</organism>
<accession>A0ABD3T9Z6</accession>
<evidence type="ECO:0000313" key="2">
    <source>
        <dbReference type="Proteomes" id="UP001634393"/>
    </source>
</evidence>